<dbReference type="PANTHER" id="PTHR22602">
    <property type="entry name" value="TRANSFERASE CAF17, MITOCHONDRIAL-RELATED"/>
    <property type="match status" value="1"/>
</dbReference>
<dbReference type="InterPro" id="IPR017703">
    <property type="entry name" value="YgfZ/GCV_T_CS"/>
</dbReference>
<comment type="caution">
    <text evidence="4">The sequence shown here is derived from an EMBL/GenBank/DDBJ whole genome shotgun (WGS) entry which is preliminary data.</text>
</comment>
<evidence type="ECO:0000256" key="2">
    <source>
        <dbReference type="SAM" id="MobiDB-lite"/>
    </source>
</evidence>
<dbReference type="EMBL" id="JAUSQX010000001">
    <property type="protein sequence ID" value="MDP9806597.1"/>
    <property type="molecule type" value="Genomic_DNA"/>
</dbReference>
<reference evidence="4 5" key="1">
    <citation type="submission" date="2023-07" db="EMBL/GenBank/DDBJ databases">
        <title>Sequencing the genomes of 1000 actinobacteria strains.</title>
        <authorList>
            <person name="Klenk H.-P."/>
        </authorList>
    </citation>
    <scope>NUCLEOTIDE SEQUENCE [LARGE SCALE GENOMIC DNA]</scope>
    <source>
        <strain evidence="4 5">DSM 17163</strain>
    </source>
</reference>
<dbReference type="Pfam" id="PF25455">
    <property type="entry name" value="Beta-barrel_CAF17_C"/>
    <property type="match status" value="1"/>
</dbReference>
<gene>
    <name evidence="4" type="ORF">J2S70_001179</name>
</gene>
<accession>A0ABT9NGR3</accession>
<name>A0ABT9NGR3_9ACTO</name>
<feature type="domain" description="CAF17 C-terminal" evidence="3">
    <location>
        <begin position="268"/>
        <end position="331"/>
    </location>
</feature>
<protein>
    <submittedName>
        <fullName evidence="4">Folate-binding protein YgfZ</fullName>
    </submittedName>
</protein>
<dbReference type="InterPro" id="IPR045179">
    <property type="entry name" value="YgfZ/GcvT"/>
</dbReference>
<dbReference type="PANTHER" id="PTHR22602:SF0">
    <property type="entry name" value="TRANSFERASE CAF17, MITOCHONDRIAL-RELATED"/>
    <property type="match status" value="1"/>
</dbReference>
<dbReference type="InterPro" id="IPR057460">
    <property type="entry name" value="CAF17_C"/>
</dbReference>
<feature type="region of interest" description="Disordered" evidence="2">
    <location>
        <begin position="336"/>
        <end position="385"/>
    </location>
</feature>
<dbReference type="Gene3D" id="3.30.1360.120">
    <property type="entry name" value="Probable tRNA modification gtpase trme, domain 1"/>
    <property type="match status" value="1"/>
</dbReference>
<evidence type="ECO:0000313" key="5">
    <source>
        <dbReference type="Proteomes" id="UP001243212"/>
    </source>
</evidence>
<feature type="compositionally biased region" description="Gly residues" evidence="2">
    <location>
        <begin position="361"/>
        <end position="385"/>
    </location>
</feature>
<dbReference type="SUPFAM" id="SSF103025">
    <property type="entry name" value="Folate-binding domain"/>
    <property type="match status" value="1"/>
</dbReference>
<evidence type="ECO:0000313" key="4">
    <source>
        <dbReference type="EMBL" id="MDP9806597.1"/>
    </source>
</evidence>
<dbReference type="PIRSF" id="PIRSF006487">
    <property type="entry name" value="GcvT"/>
    <property type="match status" value="1"/>
</dbReference>
<keyword evidence="1" id="KW-0809">Transit peptide</keyword>
<dbReference type="NCBIfam" id="TIGR03317">
    <property type="entry name" value="ygfZ_signature"/>
    <property type="match status" value="1"/>
</dbReference>
<dbReference type="Proteomes" id="UP001243212">
    <property type="component" value="Unassembled WGS sequence"/>
</dbReference>
<evidence type="ECO:0000256" key="1">
    <source>
        <dbReference type="ARBA" id="ARBA00022946"/>
    </source>
</evidence>
<evidence type="ECO:0000259" key="3">
    <source>
        <dbReference type="Pfam" id="PF25455"/>
    </source>
</evidence>
<keyword evidence="5" id="KW-1185">Reference proteome</keyword>
<organism evidence="4 5">
    <name type="scientific">Trueperella bonasi</name>
    <dbReference type="NCBI Taxonomy" id="312286"/>
    <lineage>
        <taxon>Bacteria</taxon>
        <taxon>Bacillati</taxon>
        <taxon>Actinomycetota</taxon>
        <taxon>Actinomycetes</taxon>
        <taxon>Actinomycetales</taxon>
        <taxon>Actinomycetaceae</taxon>
        <taxon>Trueperella</taxon>
    </lineage>
</organism>
<dbReference type="InterPro" id="IPR027266">
    <property type="entry name" value="TrmE/GcvT-like"/>
</dbReference>
<proteinExistence type="predicted"/>
<dbReference type="RefSeq" id="WP_307682810.1">
    <property type="nucleotide sequence ID" value="NZ_JAUSQX010000001.1"/>
</dbReference>
<sequence length="385" mass="41188">MKVSRSLPGAVMDEDLGVPAHYSNQFAEENQLASGKAFTDLSFLEVVTVSGADRATWLHNLTTRDFLALAAGQSSEMMLLGPNGHVESAAAVIDDGERAWFILDKGQAQPFVEFLDSMMFRMRVKIERPEFDVVGVMVPEAELSDQARALASVIWEDPWPRTLPGGAHYGIADADHPAKNSSRTLLVVGKDEPIVETLIAAGMVPAGVTAWEAKRITDWRPRPNLEAAAQVLPHELDWLRTAVHLDKGCYRGQETVAKLVNLGKPPRRLTYLYLEGPEGDLPAPGDDVMLGERVVGQLTSVARDAEEGPVALALLRRNTADDAQLTVGGFQAAQEPIVAREGKSSASPQERPGQGLRRGNRGGGPGSTDGGAGGFGSARGGLGSR</sequence>